<protein>
    <submittedName>
        <fullName evidence="1">Uncharacterized protein</fullName>
    </submittedName>
</protein>
<comment type="caution">
    <text evidence="1">The sequence shown here is derived from an EMBL/GenBank/DDBJ whole genome shotgun (WGS) entry which is preliminary data.</text>
</comment>
<dbReference type="Proteomes" id="UP001152484">
    <property type="component" value="Unassembled WGS sequence"/>
</dbReference>
<dbReference type="AlphaFoldDB" id="A0A9P0YJ75"/>
<evidence type="ECO:0000313" key="2">
    <source>
        <dbReference type="Proteomes" id="UP001152484"/>
    </source>
</evidence>
<name>A0A9P0YJ75_CUSEU</name>
<dbReference type="EMBL" id="CAMAPE010000004">
    <property type="protein sequence ID" value="CAH9060655.1"/>
    <property type="molecule type" value="Genomic_DNA"/>
</dbReference>
<sequence length="137" mass="13917">MPAVVLLREPHFSALQGGDVDESGGARGVAGGLIDGGGEGGPLVELVELLRPEVVGEDVEGEDVLDGGEGEVLVEERVHAGVVDGADGDGHAVVDLTREVGHGEVVVEGRELGVFGEDLSNVEGIGGRGEEEDGEDE</sequence>
<reference evidence="1" key="1">
    <citation type="submission" date="2022-07" db="EMBL/GenBank/DDBJ databases">
        <authorList>
            <person name="Macas J."/>
            <person name="Novak P."/>
            <person name="Neumann P."/>
        </authorList>
    </citation>
    <scope>NUCLEOTIDE SEQUENCE</scope>
</reference>
<proteinExistence type="predicted"/>
<organism evidence="1 2">
    <name type="scientific">Cuscuta europaea</name>
    <name type="common">European dodder</name>
    <dbReference type="NCBI Taxonomy" id="41803"/>
    <lineage>
        <taxon>Eukaryota</taxon>
        <taxon>Viridiplantae</taxon>
        <taxon>Streptophyta</taxon>
        <taxon>Embryophyta</taxon>
        <taxon>Tracheophyta</taxon>
        <taxon>Spermatophyta</taxon>
        <taxon>Magnoliopsida</taxon>
        <taxon>eudicotyledons</taxon>
        <taxon>Gunneridae</taxon>
        <taxon>Pentapetalae</taxon>
        <taxon>asterids</taxon>
        <taxon>lamiids</taxon>
        <taxon>Solanales</taxon>
        <taxon>Convolvulaceae</taxon>
        <taxon>Cuscuteae</taxon>
        <taxon>Cuscuta</taxon>
        <taxon>Cuscuta subgen. Cuscuta</taxon>
    </lineage>
</organism>
<keyword evidence="2" id="KW-1185">Reference proteome</keyword>
<accession>A0A9P0YJ75</accession>
<gene>
    <name evidence="1" type="ORF">CEURO_LOCUS1606</name>
</gene>
<evidence type="ECO:0000313" key="1">
    <source>
        <dbReference type="EMBL" id="CAH9060655.1"/>
    </source>
</evidence>